<keyword evidence="4" id="KW-0560">Oxidoreductase</keyword>
<dbReference type="GO" id="GO:0051213">
    <property type="term" value="F:dioxygenase activity"/>
    <property type="evidence" value="ECO:0007669"/>
    <property type="project" value="UniProtKB-KW"/>
</dbReference>
<dbReference type="InterPro" id="IPR006620">
    <property type="entry name" value="Pro_4_hyd_alph"/>
</dbReference>
<protein>
    <recommendedName>
        <fullName evidence="6">Prolyl 4-hydroxylase alpha subunit domain-containing protein</fullName>
    </recommendedName>
</protein>
<evidence type="ECO:0000259" key="6">
    <source>
        <dbReference type="SMART" id="SM00702"/>
    </source>
</evidence>
<proteinExistence type="predicted"/>
<organism evidence="7">
    <name type="scientific">marine metagenome</name>
    <dbReference type="NCBI Taxonomy" id="408172"/>
    <lineage>
        <taxon>unclassified sequences</taxon>
        <taxon>metagenomes</taxon>
        <taxon>ecological metagenomes</taxon>
    </lineage>
</organism>
<dbReference type="PANTHER" id="PTHR10869:SF246">
    <property type="entry name" value="TRANSMEMBRANE PROLYL 4-HYDROXYLASE"/>
    <property type="match status" value="1"/>
</dbReference>
<name>A0A381YFP1_9ZZZZ</name>
<dbReference type="GO" id="GO:0031418">
    <property type="term" value="F:L-ascorbic acid binding"/>
    <property type="evidence" value="ECO:0007669"/>
    <property type="project" value="InterPro"/>
</dbReference>
<dbReference type="GO" id="GO:0016705">
    <property type="term" value="F:oxidoreductase activity, acting on paired donors, with incorporation or reduction of molecular oxygen"/>
    <property type="evidence" value="ECO:0007669"/>
    <property type="project" value="InterPro"/>
</dbReference>
<evidence type="ECO:0000256" key="4">
    <source>
        <dbReference type="ARBA" id="ARBA00023002"/>
    </source>
</evidence>
<dbReference type="SMART" id="SM00702">
    <property type="entry name" value="P4Hc"/>
    <property type="match status" value="1"/>
</dbReference>
<evidence type="ECO:0000256" key="5">
    <source>
        <dbReference type="ARBA" id="ARBA00023004"/>
    </source>
</evidence>
<sequence length="179" mass="21377">MEDYIRVYENVISSNWCDALIEKFEDFDDQHEVLDDKMSFVQINFAKNVLWQYESDYLSKILLEQIKKYEKDVDISNQWPSKYTLEPVRMKRYLPNQKDNFPSHVDVTDTDNNSRFLVMFLYLSDNEKGETIFPHHHLTSKCIQGNILIFPPLWPWLHSGNFPVNTPKYIVGSYLHYVD</sequence>
<comment type="cofactor">
    <cofactor evidence="1">
        <name>L-ascorbate</name>
        <dbReference type="ChEBI" id="CHEBI:38290"/>
    </cofactor>
</comment>
<accession>A0A381YFP1</accession>
<feature type="domain" description="Prolyl 4-hydroxylase alpha subunit" evidence="6">
    <location>
        <begin position="3"/>
        <end position="176"/>
    </location>
</feature>
<keyword evidence="2" id="KW-0479">Metal-binding</keyword>
<dbReference type="EMBL" id="UINC01018034">
    <property type="protein sequence ID" value="SVA75361.1"/>
    <property type="molecule type" value="Genomic_DNA"/>
</dbReference>
<evidence type="ECO:0000256" key="1">
    <source>
        <dbReference type="ARBA" id="ARBA00001961"/>
    </source>
</evidence>
<dbReference type="PANTHER" id="PTHR10869">
    <property type="entry name" value="PROLYL 4-HYDROXYLASE ALPHA SUBUNIT"/>
    <property type="match status" value="1"/>
</dbReference>
<evidence type="ECO:0000256" key="2">
    <source>
        <dbReference type="ARBA" id="ARBA00022723"/>
    </source>
</evidence>
<evidence type="ECO:0000313" key="7">
    <source>
        <dbReference type="EMBL" id="SVA75361.1"/>
    </source>
</evidence>
<dbReference type="AlphaFoldDB" id="A0A381YFP1"/>
<gene>
    <name evidence="7" type="ORF">METZ01_LOCUS128215</name>
</gene>
<reference evidence="7" key="1">
    <citation type="submission" date="2018-05" db="EMBL/GenBank/DDBJ databases">
        <authorList>
            <person name="Lanie J.A."/>
            <person name="Ng W.-L."/>
            <person name="Kazmierczak K.M."/>
            <person name="Andrzejewski T.M."/>
            <person name="Davidsen T.M."/>
            <person name="Wayne K.J."/>
            <person name="Tettelin H."/>
            <person name="Glass J.I."/>
            <person name="Rusch D."/>
            <person name="Podicherti R."/>
            <person name="Tsui H.-C.T."/>
            <person name="Winkler M.E."/>
        </authorList>
    </citation>
    <scope>NUCLEOTIDE SEQUENCE</scope>
</reference>
<dbReference type="GO" id="GO:0005506">
    <property type="term" value="F:iron ion binding"/>
    <property type="evidence" value="ECO:0007669"/>
    <property type="project" value="InterPro"/>
</dbReference>
<evidence type="ECO:0000256" key="3">
    <source>
        <dbReference type="ARBA" id="ARBA00022964"/>
    </source>
</evidence>
<dbReference type="InterPro" id="IPR045054">
    <property type="entry name" value="P4HA-like"/>
</dbReference>
<keyword evidence="5" id="KW-0408">Iron</keyword>
<dbReference type="Gene3D" id="2.60.120.620">
    <property type="entry name" value="q2cbj1_9rhob like domain"/>
    <property type="match status" value="1"/>
</dbReference>
<keyword evidence="3" id="KW-0223">Dioxygenase</keyword>